<keyword evidence="8" id="KW-1133">Transmembrane helix</keyword>
<accession>A6TU91</accession>
<evidence type="ECO:0000259" key="9">
    <source>
        <dbReference type="Pfam" id="PF10502"/>
    </source>
</evidence>
<dbReference type="SUPFAM" id="SSF51306">
    <property type="entry name" value="LexA/Signal peptidase"/>
    <property type="match status" value="1"/>
</dbReference>
<dbReference type="InterPro" id="IPR019533">
    <property type="entry name" value="Peptidase_S26"/>
</dbReference>
<gene>
    <name evidence="10" type="ordered locus">Amet_3637</name>
</gene>
<dbReference type="Pfam" id="PF10502">
    <property type="entry name" value="Peptidase_S26"/>
    <property type="match status" value="1"/>
</dbReference>
<dbReference type="PANTHER" id="PTHR43390:SF1">
    <property type="entry name" value="CHLOROPLAST PROCESSING PEPTIDASE"/>
    <property type="match status" value="1"/>
</dbReference>
<dbReference type="OrthoDB" id="9802919at2"/>
<evidence type="ECO:0000256" key="6">
    <source>
        <dbReference type="ARBA" id="ARBA00022801"/>
    </source>
</evidence>
<dbReference type="STRING" id="293826.Amet_3637"/>
<feature type="active site" evidence="7">
    <location>
        <position position="39"/>
    </location>
</feature>
<dbReference type="AlphaFoldDB" id="A6TU91"/>
<protein>
    <recommendedName>
        <fullName evidence="4 8">Signal peptidase I</fullName>
        <ecNumber evidence="4 8">3.4.21.89</ecNumber>
    </recommendedName>
</protein>
<evidence type="ECO:0000256" key="3">
    <source>
        <dbReference type="ARBA" id="ARBA00009370"/>
    </source>
</evidence>
<feature type="active site" evidence="7">
    <location>
        <position position="84"/>
    </location>
</feature>
<dbReference type="KEGG" id="amt:Amet_3637"/>
<name>A6TU91_ALKMQ</name>
<sequence length="179" mass="20669">MSKIKSKPLEWLQALIVAIFIAMLIEHFLFSFAVVQGQSMYPTLNSHDRLLVVKLNLTERTPRPGDLIVFSPPSSQRQNELFVKRVVAIESDYFTFEEGELYINEERVQETYINGESYIQRNYRLNDGQVPTDNVLVLGDNRNDSNDSRSFGYVDVNQIKGKVLLRVWPLNELKAFVNP</sequence>
<keyword evidence="8" id="KW-0812">Transmembrane</keyword>
<dbReference type="InterPro" id="IPR000223">
    <property type="entry name" value="Pept_S26A_signal_pept_1"/>
</dbReference>
<proteinExistence type="inferred from homology"/>
<dbReference type="PROSITE" id="PS00761">
    <property type="entry name" value="SPASE_I_3"/>
    <property type="match status" value="1"/>
</dbReference>
<evidence type="ECO:0000256" key="7">
    <source>
        <dbReference type="PIRSR" id="PIRSR600223-1"/>
    </source>
</evidence>
<comment type="subcellular location">
    <subcellularLocation>
        <location evidence="2">Cell membrane</location>
        <topology evidence="2">Single-pass type II membrane protein</topology>
    </subcellularLocation>
    <subcellularLocation>
        <location evidence="8">Membrane</location>
        <topology evidence="8">Single-pass type II membrane protein</topology>
    </subcellularLocation>
</comment>
<dbReference type="GO" id="GO:0004252">
    <property type="term" value="F:serine-type endopeptidase activity"/>
    <property type="evidence" value="ECO:0007669"/>
    <property type="project" value="InterPro"/>
</dbReference>
<reference evidence="11" key="1">
    <citation type="journal article" date="2016" name="Genome Announc.">
        <title>Complete genome sequence of Alkaliphilus metalliredigens strain QYMF, an alkaliphilic and metal-reducing bacterium isolated from borax-contaminated leachate ponds.</title>
        <authorList>
            <person name="Hwang C."/>
            <person name="Copeland A."/>
            <person name="Lucas S."/>
            <person name="Lapidus A."/>
            <person name="Barry K."/>
            <person name="Detter J.C."/>
            <person name="Glavina Del Rio T."/>
            <person name="Hammon N."/>
            <person name="Israni S."/>
            <person name="Dalin E."/>
            <person name="Tice H."/>
            <person name="Pitluck S."/>
            <person name="Chertkov O."/>
            <person name="Brettin T."/>
            <person name="Bruce D."/>
            <person name="Han C."/>
            <person name="Schmutz J."/>
            <person name="Larimer F."/>
            <person name="Land M.L."/>
            <person name="Hauser L."/>
            <person name="Kyrpides N."/>
            <person name="Mikhailova N."/>
            <person name="Ye Q."/>
            <person name="Zhou J."/>
            <person name="Richardson P."/>
            <person name="Fields M.W."/>
        </authorList>
    </citation>
    <scope>NUCLEOTIDE SEQUENCE [LARGE SCALE GENOMIC DNA]</scope>
    <source>
        <strain evidence="11">QYMF</strain>
    </source>
</reference>
<feature type="transmembrane region" description="Helical" evidence="8">
    <location>
        <begin position="12"/>
        <end position="35"/>
    </location>
</feature>
<dbReference type="GO" id="GO:0009003">
    <property type="term" value="F:signal peptidase activity"/>
    <property type="evidence" value="ECO:0007669"/>
    <property type="project" value="UniProtKB-EC"/>
</dbReference>
<dbReference type="EMBL" id="CP000724">
    <property type="protein sequence ID" value="ABR49759.1"/>
    <property type="molecule type" value="Genomic_DNA"/>
</dbReference>
<keyword evidence="11" id="KW-1185">Reference proteome</keyword>
<dbReference type="GO" id="GO:0006465">
    <property type="term" value="P:signal peptide processing"/>
    <property type="evidence" value="ECO:0007669"/>
    <property type="project" value="InterPro"/>
</dbReference>
<dbReference type="InterPro" id="IPR019756">
    <property type="entry name" value="Pept_S26A_signal_pept_1_Ser-AS"/>
</dbReference>
<dbReference type="InterPro" id="IPR019758">
    <property type="entry name" value="Pept_S26A_signal_pept_1_CS"/>
</dbReference>
<dbReference type="PANTHER" id="PTHR43390">
    <property type="entry name" value="SIGNAL PEPTIDASE I"/>
    <property type="match status" value="1"/>
</dbReference>
<evidence type="ECO:0000313" key="10">
    <source>
        <dbReference type="EMBL" id="ABR49759.1"/>
    </source>
</evidence>
<dbReference type="EC" id="3.4.21.89" evidence="4 8"/>
<evidence type="ECO:0000256" key="4">
    <source>
        <dbReference type="ARBA" id="ARBA00013208"/>
    </source>
</evidence>
<keyword evidence="6 8" id="KW-0378">Hydrolase</keyword>
<comment type="catalytic activity">
    <reaction evidence="1 8">
        <text>Cleavage of hydrophobic, N-terminal signal or leader sequences from secreted and periplasmic proteins.</text>
        <dbReference type="EC" id="3.4.21.89"/>
    </reaction>
</comment>
<dbReference type="NCBIfam" id="TIGR02227">
    <property type="entry name" value="sigpep_I_bact"/>
    <property type="match status" value="1"/>
</dbReference>
<dbReference type="PRINTS" id="PR00727">
    <property type="entry name" value="LEADERPTASE"/>
</dbReference>
<evidence type="ECO:0000256" key="1">
    <source>
        <dbReference type="ARBA" id="ARBA00000677"/>
    </source>
</evidence>
<dbReference type="PROSITE" id="PS00501">
    <property type="entry name" value="SPASE_I_1"/>
    <property type="match status" value="1"/>
</dbReference>
<evidence type="ECO:0000313" key="11">
    <source>
        <dbReference type="Proteomes" id="UP000001572"/>
    </source>
</evidence>
<evidence type="ECO:0000256" key="8">
    <source>
        <dbReference type="RuleBase" id="RU362042"/>
    </source>
</evidence>
<dbReference type="Proteomes" id="UP000001572">
    <property type="component" value="Chromosome"/>
</dbReference>
<dbReference type="RefSeq" id="WP_012064719.1">
    <property type="nucleotide sequence ID" value="NC_009633.1"/>
</dbReference>
<evidence type="ECO:0000256" key="2">
    <source>
        <dbReference type="ARBA" id="ARBA00004401"/>
    </source>
</evidence>
<comment type="similarity">
    <text evidence="3 8">Belongs to the peptidase S26 family.</text>
</comment>
<dbReference type="Gene3D" id="2.10.109.10">
    <property type="entry name" value="Umud Fragment, subunit A"/>
    <property type="match status" value="1"/>
</dbReference>
<keyword evidence="8" id="KW-0472">Membrane</keyword>
<dbReference type="HOGENOM" id="CLU_028723_5_1_9"/>
<organism evidence="10 11">
    <name type="scientific">Alkaliphilus metalliredigens (strain QYMF)</name>
    <dbReference type="NCBI Taxonomy" id="293826"/>
    <lineage>
        <taxon>Bacteria</taxon>
        <taxon>Bacillati</taxon>
        <taxon>Bacillota</taxon>
        <taxon>Clostridia</taxon>
        <taxon>Peptostreptococcales</taxon>
        <taxon>Natronincolaceae</taxon>
        <taxon>Alkaliphilus</taxon>
    </lineage>
</organism>
<evidence type="ECO:0000256" key="5">
    <source>
        <dbReference type="ARBA" id="ARBA00022670"/>
    </source>
</evidence>
<dbReference type="InterPro" id="IPR036286">
    <property type="entry name" value="LexA/Signal_pep-like_sf"/>
</dbReference>
<feature type="domain" description="Peptidase S26" evidence="9">
    <location>
        <begin position="10"/>
        <end position="168"/>
    </location>
</feature>
<dbReference type="CDD" id="cd06530">
    <property type="entry name" value="S26_SPase_I"/>
    <property type="match status" value="1"/>
</dbReference>
<dbReference type="GO" id="GO:0005886">
    <property type="term" value="C:plasma membrane"/>
    <property type="evidence" value="ECO:0007669"/>
    <property type="project" value="UniProtKB-SubCell"/>
</dbReference>
<dbReference type="eggNOG" id="COG0681">
    <property type="taxonomic scope" value="Bacteria"/>
</dbReference>
<keyword evidence="5 8" id="KW-0645">Protease</keyword>